<evidence type="ECO:0000313" key="4">
    <source>
        <dbReference type="EMBL" id="RKX70228.1"/>
    </source>
</evidence>
<keyword evidence="4" id="KW-0560">Oxidoreductase</keyword>
<dbReference type="PANTHER" id="PTHR46278">
    <property type="entry name" value="DEHYDROGENASE, PUTATIVE-RELATED"/>
    <property type="match status" value="1"/>
</dbReference>
<evidence type="ECO:0000256" key="2">
    <source>
        <dbReference type="PIRSR" id="PIRSR000148-1"/>
    </source>
</evidence>
<dbReference type="SUPFAM" id="SSF51735">
    <property type="entry name" value="NAD(P)-binding Rossmann-fold domains"/>
    <property type="match status" value="1"/>
</dbReference>
<dbReference type="NCBIfam" id="NF011456">
    <property type="entry name" value="PRK14874.1"/>
    <property type="match status" value="1"/>
</dbReference>
<dbReference type="SUPFAM" id="SSF55347">
    <property type="entry name" value="Glyceraldehyde-3-phosphate dehydrogenase-like, C-terminal domain"/>
    <property type="match status" value="1"/>
</dbReference>
<dbReference type="GO" id="GO:0004073">
    <property type="term" value="F:aspartate-semialdehyde dehydrogenase activity"/>
    <property type="evidence" value="ECO:0007669"/>
    <property type="project" value="UniProtKB-EC"/>
</dbReference>
<gene>
    <name evidence="4" type="ORF">DRP53_05745</name>
</gene>
<dbReference type="Pfam" id="PF02774">
    <property type="entry name" value="Semialdhyde_dhC"/>
    <property type="match status" value="1"/>
</dbReference>
<evidence type="ECO:0000313" key="5">
    <source>
        <dbReference type="Proteomes" id="UP000268469"/>
    </source>
</evidence>
<evidence type="ECO:0000259" key="3">
    <source>
        <dbReference type="SMART" id="SM00859"/>
    </source>
</evidence>
<accession>A0A660SHI8</accession>
<comment type="similarity">
    <text evidence="1">Belongs to the aspartate-semialdehyde dehydrogenase family.</text>
</comment>
<dbReference type="PIRSF" id="PIRSF000148">
    <property type="entry name" value="ASA_dh"/>
    <property type="match status" value="1"/>
</dbReference>
<dbReference type="AlphaFoldDB" id="A0A660SHI8"/>
<dbReference type="Gene3D" id="3.40.50.720">
    <property type="entry name" value="NAD(P)-binding Rossmann-like Domain"/>
    <property type="match status" value="1"/>
</dbReference>
<organism evidence="4 5">
    <name type="scientific">candidate division WOR-3 bacterium</name>
    <dbReference type="NCBI Taxonomy" id="2052148"/>
    <lineage>
        <taxon>Bacteria</taxon>
        <taxon>Bacteria division WOR-3</taxon>
    </lineage>
</organism>
<comment type="caution">
    <text evidence="4">The sequence shown here is derived from an EMBL/GenBank/DDBJ whole genome shotgun (WGS) entry which is preliminary data.</text>
</comment>
<dbReference type="Gene3D" id="3.30.360.10">
    <property type="entry name" value="Dihydrodipicolinate Reductase, domain 2"/>
    <property type="match status" value="1"/>
</dbReference>
<protein>
    <submittedName>
        <fullName evidence="4">Aspartate-semialdehyde dehydrogenase</fullName>
        <ecNumber evidence="4">1.2.1.11</ecNumber>
    </submittedName>
</protein>
<dbReference type="GO" id="GO:0046983">
    <property type="term" value="F:protein dimerization activity"/>
    <property type="evidence" value="ECO:0007669"/>
    <property type="project" value="InterPro"/>
</dbReference>
<dbReference type="EMBL" id="QNBE01000046">
    <property type="protein sequence ID" value="RKX70228.1"/>
    <property type="molecule type" value="Genomic_DNA"/>
</dbReference>
<feature type="active site" description="Acyl-thioester intermediate" evidence="2">
    <location>
        <position position="125"/>
    </location>
</feature>
<dbReference type="PANTHER" id="PTHR46278:SF2">
    <property type="entry name" value="ASPARTATE-SEMIALDEHYDE DEHYDROGENASE"/>
    <property type="match status" value="1"/>
</dbReference>
<dbReference type="GO" id="GO:0051287">
    <property type="term" value="F:NAD binding"/>
    <property type="evidence" value="ECO:0007669"/>
    <property type="project" value="InterPro"/>
</dbReference>
<sequence>MRIAVVGASGLVGREIFEVLFHREFPAQEIFAYSTRRSVGEKIRFGYDQIEVEELKLEEMGEFDFIFSALDRESAKELVPRLKEKGVVIDNSSAFRLDPDVPLVVPEVNPDRAKEHKGIIANPNCSTIQLVVAIGPIHKEFGIESLHIATYQSVSGWGREALDQFNYEVEFVAVGEPPDSKGSVFPRPIGANLIPKIGEFGDDGLSEEERKLQLETNKILESEIKVFPFCVRVPVRIGHGEAVWLRLKKSASRDEIIRLLESSPGVVVDRDYSTPIEIAGKDEVHVGRITETEEGVFLWIVADNLRKGAATNAVQIAEILKES</sequence>
<evidence type="ECO:0000256" key="1">
    <source>
        <dbReference type="ARBA" id="ARBA00010584"/>
    </source>
</evidence>
<feature type="domain" description="Semialdehyde dehydrogenase NAD-binding" evidence="3">
    <location>
        <begin position="2"/>
        <end position="116"/>
    </location>
</feature>
<dbReference type="CDD" id="cd02316">
    <property type="entry name" value="VcASADH2_like_N"/>
    <property type="match status" value="1"/>
</dbReference>
<dbReference type="EC" id="1.2.1.11" evidence="4"/>
<dbReference type="InterPro" id="IPR000534">
    <property type="entry name" value="Semialdehyde_DH_NAD-bd"/>
</dbReference>
<dbReference type="GO" id="GO:0008652">
    <property type="term" value="P:amino acid biosynthetic process"/>
    <property type="evidence" value="ECO:0007669"/>
    <property type="project" value="InterPro"/>
</dbReference>
<proteinExistence type="inferred from homology"/>
<feature type="active site" description="Proton acceptor" evidence="2">
    <location>
        <position position="239"/>
    </location>
</feature>
<dbReference type="InterPro" id="IPR036291">
    <property type="entry name" value="NAD(P)-bd_dom_sf"/>
</dbReference>
<dbReference type="InterPro" id="IPR012280">
    <property type="entry name" value="Semialdhyde_DH_dimer_dom"/>
</dbReference>
<reference evidence="4 5" key="1">
    <citation type="submission" date="2018-06" db="EMBL/GenBank/DDBJ databases">
        <title>Extensive metabolic versatility and redundancy in microbially diverse, dynamic hydrothermal sediments.</title>
        <authorList>
            <person name="Dombrowski N."/>
            <person name="Teske A."/>
            <person name="Baker B.J."/>
        </authorList>
    </citation>
    <scope>NUCLEOTIDE SEQUENCE [LARGE SCALE GENOMIC DNA]</scope>
    <source>
        <strain evidence="4">B36_G15</strain>
    </source>
</reference>
<dbReference type="Pfam" id="PF01118">
    <property type="entry name" value="Semialdhyde_dh"/>
    <property type="match status" value="1"/>
</dbReference>
<dbReference type="Proteomes" id="UP000268469">
    <property type="component" value="Unassembled WGS sequence"/>
</dbReference>
<name>A0A660SHI8_UNCW3</name>
<dbReference type="SMART" id="SM00859">
    <property type="entry name" value="Semialdhyde_dh"/>
    <property type="match status" value="1"/>
</dbReference>